<dbReference type="PANTHER" id="PTHR42711:SF5">
    <property type="entry name" value="ABC TRANSPORTER ATP-BINDING PROTEIN NATA"/>
    <property type="match status" value="1"/>
</dbReference>
<evidence type="ECO:0000256" key="2">
    <source>
        <dbReference type="ARBA" id="ARBA00005417"/>
    </source>
</evidence>
<dbReference type="InterPro" id="IPR050763">
    <property type="entry name" value="ABC_transporter_ATP-binding"/>
</dbReference>
<dbReference type="SUPFAM" id="SSF52540">
    <property type="entry name" value="P-loop containing nucleoside triphosphate hydrolases"/>
    <property type="match status" value="1"/>
</dbReference>
<evidence type="ECO:0000259" key="7">
    <source>
        <dbReference type="PROSITE" id="PS50893"/>
    </source>
</evidence>
<dbReference type="InterPro" id="IPR027417">
    <property type="entry name" value="P-loop_NTPase"/>
</dbReference>
<keyword evidence="6" id="KW-0046">Antibiotic resistance</keyword>
<dbReference type="Proteomes" id="UP000503441">
    <property type="component" value="Chromosome"/>
</dbReference>
<protein>
    <submittedName>
        <fullName evidence="8">ABC transporter ATP-binding protein</fullName>
    </submittedName>
</protein>
<keyword evidence="9" id="KW-1185">Reference proteome</keyword>
<dbReference type="Gene3D" id="3.40.50.300">
    <property type="entry name" value="P-loop containing nucleotide triphosphate hydrolases"/>
    <property type="match status" value="1"/>
</dbReference>
<dbReference type="InterPro" id="IPR003439">
    <property type="entry name" value="ABC_transporter-like_ATP-bd"/>
</dbReference>
<dbReference type="EMBL" id="CP049933">
    <property type="protein sequence ID" value="QIM18736.1"/>
    <property type="molecule type" value="Genomic_DNA"/>
</dbReference>
<dbReference type="GO" id="GO:0005524">
    <property type="term" value="F:ATP binding"/>
    <property type="evidence" value="ECO:0007669"/>
    <property type="project" value="UniProtKB-KW"/>
</dbReference>
<dbReference type="InterPro" id="IPR017871">
    <property type="entry name" value="ABC_transporter-like_CS"/>
</dbReference>
<evidence type="ECO:0000256" key="3">
    <source>
        <dbReference type="ARBA" id="ARBA00022448"/>
    </source>
</evidence>
<gene>
    <name evidence="8" type="ORF">G7066_09160</name>
</gene>
<proteinExistence type="inferred from homology"/>
<sequence length="308" mass="32547">MTTAVAFEAVTKRFGSTEALRGVTLEIPSGSVFGIIGPNGAGKTTAMRILLDLMRPSSGSVKVLGFGPREGGVALRRNIGYLPGELILEGRVTGAALLAHYTRLSGHVRRGRITELADRLGVDLHRQVRTLSKGNKQKLGIIQALMHEPELLILDEPTSGIDPLVQQTFHALVHEAQDRGATVLLSSHVLSEVEQVAEQVAILKQGEIVTTSTVLALRETAKRRISAVLSGADASEVRASLASIPNLGEVRVVEQENALTLRLTGVLGGNPDPLVKALAAFSVADVSIEAPNLEDAVLDLYGQNGGAS</sequence>
<comment type="similarity">
    <text evidence="2">Belongs to the ABC transporter superfamily.</text>
</comment>
<evidence type="ECO:0000256" key="1">
    <source>
        <dbReference type="ARBA" id="ARBA00004202"/>
    </source>
</evidence>
<keyword evidence="4" id="KW-0547">Nucleotide-binding</keyword>
<dbReference type="PROSITE" id="PS00211">
    <property type="entry name" value="ABC_TRANSPORTER_1"/>
    <property type="match status" value="1"/>
</dbReference>
<reference evidence="8 9" key="1">
    <citation type="submission" date="2020-03" db="EMBL/GenBank/DDBJ databases">
        <title>Leucobacter sp. nov., isolated from beetles.</title>
        <authorList>
            <person name="Hyun D.-W."/>
            <person name="Bae J.-W."/>
        </authorList>
    </citation>
    <scope>NUCLEOTIDE SEQUENCE [LARGE SCALE GENOMIC DNA]</scope>
    <source>
        <strain evidence="8 9">HDW9A</strain>
    </source>
</reference>
<organism evidence="8 9">
    <name type="scientific">Leucobacter coleopterorum</name>
    <dbReference type="NCBI Taxonomy" id="2714933"/>
    <lineage>
        <taxon>Bacteria</taxon>
        <taxon>Bacillati</taxon>
        <taxon>Actinomycetota</taxon>
        <taxon>Actinomycetes</taxon>
        <taxon>Micrococcales</taxon>
        <taxon>Microbacteriaceae</taxon>
        <taxon>Leucobacter</taxon>
    </lineage>
</organism>
<dbReference type="PROSITE" id="PS50893">
    <property type="entry name" value="ABC_TRANSPORTER_2"/>
    <property type="match status" value="1"/>
</dbReference>
<evidence type="ECO:0000256" key="5">
    <source>
        <dbReference type="ARBA" id="ARBA00022840"/>
    </source>
</evidence>
<accession>A0ABX6JXQ2</accession>
<dbReference type="Pfam" id="PF00005">
    <property type="entry name" value="ABC_tran"/>
    <property type="match status" value="1"/>
</dbReference>
<keyword evidence="3" id="KW-0813">Transport</keyword>
<dbReference type="CDD" id="cd03230">
    <property type="entry name" value="ABC_DR_subfamily_A"/>
    <property type="match status" value="1"/>
</dbReference>
<dbReference type="InterPro" id="IPR003593">
    <property type="entry name" value="AAA+_ATPase"/>
</dbReference>
<comment type="subcellular location">
    <subcellularLocation>
        <location evidence="1">Cell membrane</location>
        <topology evidence="1">Peripheral membrane protein</topology>
    </subcellularLocation>
</comment>
<evidence type="ECO:0000256" key="4">
    <source>
        <dbReference type="ARBA" id="ARBA00022741"/>
    </source>
</evidence>
<evidence type="ECO:0000313" key="8">
    <source>
        <dbReference type="EMBL" id="QIM18736.1"/>
    </source>
</evidence>
<dbReference type="PANTHER" id="PTHR42711">
    <property type="entry name" value="ABC TRANSPORTER ATP-BINDING PROTEIN"/>
    <property type="match status" value="1"/>
</dbReference>
<evidence type="ECO:0000256" key="6">
    <source>
        <dbReference type="ARBA" id="ARBA00023251"/>
    </source>
</evidence>
<dbReference type="SMART" id="SM00382">
    <property type="entry name" value="AAA"/>
    <property type="match status" value="1"/>
</dbReference>
<evidence type="ECO:0000313" key="9">
    <source>
        <dbReference type="Proteomes" id="UP000503441"/>
    </source>
</evidence>
<keyword evidence="5 8" id="KW-0067">ATP-binding</keyword>
<name>A0ABX6JXQ2_9MICO</name>
<feature type="domain" description="ABC transporter" evidence="7">
    <location>
        <begin position="5"/>
        <end position="230"/>
    </location>
</feature>
<dbReference type="RefSeq" id="WP_166330618.1">
    <property type="nucleotide sequence ID" value="NZ_CP049933.1"/>
</dbReference>